<dbReference type="InterPro" id="IPR013325">
    <property type="entry name" value="RNA_pol_sigma_r2"/>
</dbReference>
<evidence type="ECO:0000313" key="7">
    <source>
        <dbReference type="EMBL" id="SMP39732.1"/>
    </source>
</evidence>
<gene>
    <name evidence="7" type="ORF">SAMN06265222_101354</name>
</gene>
<evidence type="ECO:0000256" key="4">
    <source>
        <dbReference type="ARBA" id="ARBA00023163"/>
    </source>
</evidence>
<dbReference type="Gene3D" id="1.10.10.10">
    <property type="entry name" value="Winged helix-like DNA-binding domain superfamily/Winged helix DNA-binding domain"/>
    <property type="match status" value="1"/>
</dbReference>
<keyword evidence="4" id="KW-0804">Transcription</keyword>
<dbReference type="Proteomes" id="UP001158067">
    <property type="component" value="Unassembled WGS sequence"/>
</dbReference>
<evidence type="ECO:0000256" key="3">
    <source>
        <dbReference type="ARBA" id="ARBA00023082"/>
    </source>
</evidence>
<dbReference type="PANTHER" id="PTHR43133:SF51">
    <property type="entry name" value="RNA POLYMERASE SIGMA FACTOR"/>
    <property type="match status" value="1"/>
</dbReference>
<evidence type="ECO:0000256" key="2">
    <source>
        <dbReference type="ARBA" id="ARBA00023015"/>
    </source>
</evidence>
<dbReference type="Pfam" id="PF04542">
    <property type="entry name" value="Sigma70_r2"/>
    <property type="match status" value="1"/>
</dbReference>
<protein>
    <submittedName>
        <fullName evidence="7">RNA polymerase, sigma subunit, ECF family</fullName>
    </submittedName>
</protein>
<dbReference type="InterPro" id="IPR007627">
    <property type="entry name" value="RNA_pol_sigma70_r2"/>
</dbReference>
<dbReference type="SUPFAM" id="SSF88659">
    <property type="entry name" value="Sigma3 and sigma4 domains of RNA polymerase sigma factors"/>
    <property type="match status" value="1"/>
</dbReference>
<evidence type="ECO:0000259" key="6">
    <source>
        <dbReference type="Pfam" id="PF08281"/>
    </source>
</evidence>
<dbReference type="RefSeq" id="WP_283430593.1">
    <property type="nucleotide sequence ID" value="NZ_FXUG01000001.1"/>
</dbReference>
<dbReference type="InterPro" id="IPR014326">
    <property type="entry name" value="RNA_pol_sigma-70_Plancto"/>
</dbReference>
<feature type="domain" description="RNA polymerase sigma factor 70 region 4 type 2" evidence="6">
    <location>
        <begin position="149"/>
        <end position="192"/>
    </location>
</feature>
<comment type="similarity">
    <text evidence="1">Belongs to the sigma-70 factor family. ECF subfamily.</text>
</comment>
<name>A0ABY1PQL5_9BACT</name>
<dbReference type="NCBIfam" id="TIGR02937">
    <property type="entry name" value="sigma70-ECF"/>
    <property type="match status" value="1"/>
</dbReference>
<keyword evidence="8" id="KW-1185">Reference proteome</keyword>
<organism evidence="7 8">
    <name type="scientific">Neorhodopirellula lusitana</name>
    <dbReference type="NCBI Taxonomy" id="445327"/>
    <lineage>
        <taxon>Bacteria</taxon>
        <taxon>Pseudomonadati</taxon>
        <taxon>Planctomycetota</taxon>
        <taxon>Planctomycetia</taxon>
        <taxon>Pirellulales</taxon>
        <taxon>Pirellulaceae</taxon>
        <taxon>Neorhodopirellula</taxon>
    </lineage>
</organism>
<accession>A0ABY1PQL5</accession>
<dbReference type="Pfam" id="PF08281">
    <property type="entry name" value="Sigma70_r4_2"/>
    <property type="match status" value="1"/>
</dbReference>
<dbReference type="InterPro" id="IPR014284">
    <property type="entry name" value="RNA_pol_sigma-70_dom"/>
</dbReference>
<proteinExistence type="inferred from homology"/>
<dbReference type="NCBIfam" id="TIGR02984">
    <property type="entry name" value="Sig-70_plancto1"/>
    <property type="match status" value="1"/>
</dbReference>
<evidence type="ECO:0000259" key="5">
    <source>
        <dbReference type="Pfam" id="PF04542"/>
    </source>
</evidence>
<dbReference type="InterPro" id="IPR013249">
    <property type="entry name" value="RNA_pol_sigma70_r4_t2"/>
</dbReference>
<evidence type="ECO:0000256" key="1">
    <source>
        <dbReference type="ARBA" id="ARBA00010641"/>
    </source>
</evidence>
<sequence>MKTRATSKSDLLLSRAKAGDAQAIEALFSLYQNYVRLLAASQLRAKLRTRVSASDVVQDTFMKAHRGFEEFRGKTGGEFVVWLRSILSRQIQTLYEQHVTVQSRDVRREVSLEEIGKWVDRSSTKLEAVLIGSDPSPGTKLQNHERMLRVADAIAQLSVDHREVLLLRSVEELGYKEIAERMQRSHGAVRMLWLRSIEALRDKLAEDNE</sequence>
<reference evidence="7 8" key="1">
    <citation type="submission" date="2017-05" db="EMBL/GenBank/DDBJ databases">
        <authorList>
            <person name="Varghese N."/>
            <person name="Submissions S."/>
        </authorList>
    </citation>
    <scope>NUCLEOTIDE SEQUENCE [LARGE SCALE GENOMIC DNA]</scope>
    <source>
        <strain evidence="7 8">DSM 25457</strain>
    </source>
</reference>
<dbReference type="InterPro" id="IPR039425">
    <property type="entry name" value="RNA_pol_sigma-70-like"/>
</dbReference>
<dbReference type="CDD" id="cd06171">
    <property type="entry name" value="Sigma70_r4"/>
    <property type="match status" value="1"/>
</dbReference>
<comment type="caution">
    <text evidence="7">The sequence shown here is derived from an EMBL/GenBank/DDBJ whole genome shotgun (WGS) entry which is preliminary data.</text>
</comment>
<dbReference type="InterPro" id="IPR036388">
    <property type="entry name" value="WH-like_DNA-bd_sf"/>
</dbReference>
<dbReference type="EMBL" id="FXUG01000001">
    <property type="protein sequence ID" value="SMP39732.1"/>
    <property type="molecule type" value="Genomic_DNA"/>
</dbReference>
<dbReference type="Gene3D" id="1.10.1740.10">
    <property type="match status" value="1"/>
</dbReference>
<dbReference type="PANTHER" id="PTHR43133">
    <property type="entry name" value="RNA POLYMERASE ECF-TYPE SIGMA FACTO"/>
    <property type="match status" value="1"/>
</dbReference>
<evidence type="ECO:0000313" key="8">
    <source>
        <dbReference type="Proteomes" id="UP001158067"/>
    </source>
</evidence>
<keyword evidence="3" id="KW-0731">Sigma factor</keyword>
<keyword evidence="2" id="KW-0805">Transcription regulation</keyword>
<dbReference type="SUPFAM" id="SSF88946">
    <property type="entry name" value="Sigma2 domain of RNA polymerase sigma factors"/>
    <property type="match status" value="1"/>
</dbReference>
<dbReference type="InterPro" id="IPR013324">
    <property type="entry name" value="RNA_pol_sigma_r3/r4-like"/>
</dbReference>
<feature type="domain" description="RNA polymerase sigma-70 region 2" evidence="5">
    <location>
        <begin position="30"/>
        <end position="95"/>
    </location>
</feature>